<reference evidence="1 2" key="1">
    <citation type="submission" date="2015-01" db="EMBL/GenBank/DDBJ databases">
        <title>A suggested new bacteriophage genus, Kp34likevirus, within the Autographivirinae subfamily of Podoviridae.</title>
        <authorList>
            <person name="Eriksson H."/>
            <person name="Maciejewska B."/>
            <person name="Latka A."/>
            <person name="Majkowska-Skrobek G."/>
            <person name="Hellstrand M."/>
            <person name="Melefors O."/>
            <person name="Wang J.-T."/>
            <person name="Kropinski A.M."/>
            <person name="Drulis-Kawa Z."/>
            <person name="Nilsson A.S."/>
        </authorList>
    </citation>
    <scope>NUCLEOTIDE SEQUENCE [LARGE SCALE GENOMIC DNA]</scope>
</reference>
<dbReference type="RefSeq" id="YP_009199909.1">
    <property type="nucleotide sequence ID" value="NC_028816.1"/>
</dbReference>
<dbReference type="KEGG" id="vg:26626948"/>
<protein>
    <submittedName>
        <fullName evidence="1">Uncharacterized protein</fullName>
    </submittedName>
</protein>
<proteinExistence type="predicted"/>
<keyword evidence="2" id="KW-1185">Reference proteome</keyword>
<evidence type="ECO:0000313" key="1">
    <source>
        <dbReference type="EMBL" id="AJQ21066.1"/>
    </source>
</evidence>
<dbReference type="GeneID" id="26626948"/>
<dbReference type="Proteomes" id="UP000032400">
    <property type="component" value="Segment"/>
</dbReference>
<organism evidence="1 2">
    <name type="scientific">Klebsiella phage vB_KpnP_SU503</name>
    <dbReference type="NCBI Taxonomy" id="1610834"/>
    <lineage>
        <taxon>Viruses</taxon>
        <taxon>Duplodnaviria</taxon>
        <taxon>Heunggongvirae</taxon>
        <taxon>Uroviricota</taxon>
        <taxon>Caudoviricetes</taxon>
        <taxon>Autographivirales</taxon>
        <taxon>Autoscriptoviridae</taxon>
        <taxon>Slopekvirinae</taxon>
        <taxon>Drulisvirus</taxon>
        <taxon>Drulisvirus SU503</taxon>
    </lineage>
</organism>
<dbReference type="OrthoDB" id="19992at10239"/>
<evidence type="ECO:0000313" key="2">
    <source>
        <dbReference type="Proteomes" id="UP000032400"/>
    </source>
</evidence>
<sequence length="92" mass="10712">MRIITWAKEQYAVFLLMRAQRLQQRANDWHWAANSHAHRVSLLGNEISAHRYHLTRQCAKSRRRAYALGAEATAAETKAHNFISKHKLKGFD</sequence>
<gene>
    <name evidence="1" type="ORF">SU503_25</name>
</gene>
<dbReference type="EMBL" id="KP708985">
    <property type="protein sequence ID" value="AJQ21066.1"/>
    <property type="molecule type" value="Genomic_DNA"/>
</dbReference>
<name>A0A0C5PQZ8_9CAUD</name>
<accession>A0A0C5PQZ8</accession>